<dbReference type="PANTHER" id="PTHR30290:SF65">
    <property type="entry name" value="MONOACYL PHOSPHATIDYLINOSITOL TETRAMANNOSIDE-BINDING PROTEIN LPQW-RELATED"/>
    <property type="match status" value="1"/>
</dbReference>
<sequence>MPRPTRIQRRGPASIATAAALAAALLASGCAPQTGGGAPSDGDTEQLTVALPGSLENLYPGQEAGILNYYVAAIAAEGLVSVDATGNLQPGLAESWEQPDPQTYVYRIRDDAKFQDGTPVTVDDILVSIEKSQDAEVSPQFATWYGNLESAEETGENEITIRLAEPDVGFTWIPSASAGLFVAPAAYWEEHGDDIGTGEGLLLGTGPYQASEFVPDSHITFTGVDTWWGGEAEYESIRFEIIPDENTRLLAQQSGDLDLSFNVPLQQSAQWEGSENIEVAYTPDRSYVGLTFDTSLAPFDDVHVRNAVAHSFDGASVVEKVLNGHGEVATALLTPSQLETAFSPEEARQRLGELPGYAFDLDTAGAELAASEHADGFETELTYPNTLPELGLAAQSLAQNLEEIGISVTVTELPISQWFETLGDGEHGLSFMSYSSTTGDPAELTSWFLGPENLAKYENPEVTDALTAARSELDETKRLELLIEANRLQAADNAYFPLWWGERATAFSNGVSLPDYGTFSFVSPWPAKLQRSAG</sequence>
<protein>
    <submittedName>
        <fullName evidence="6">ABC transporter substrate-binding protein</fullName>
    </submittedName>
</protein>
<dbReference type="SUPFAM" id="SSF53850">
    <property type="entry name" value="Periplasmic binding protein-like II"/>
    <property type="match status" value="1"/>
</dbReference>
<accession>A0A939MH37</accession>
<dbReference type="GO" id="GO:0042597">
    <property type="term" value="C:periplasmic space"/>
    <property type="evidence" value="ECO:0007669"/>
    <property type="project" value="UniProtKB-ARBA"/>
</dbReference>
<dbReference type="EMBL" id="JAGDYM010000002">
    <property type="protein sequence ID" value="MBO1900511.1"/>
    <property type="molecule type" value="Genomic_DNA"/>
</dbReference>
<dbReference type="InterPro" id="IPR030678">
    <property type="entry name" value="Peptide/Ni-bd"/>
</dbReference>
<evidence type="ECO:0000259" key="5">
    <source>
        <dbReference type="Pfam" id="PF00496"/>
    </source>
</evidence>
<dbReference type="GO" id="GO:0015833">
    <property type="term" value="P:peptide transport"/>
    <property type="evidence" value="ECO:0007669"/>
    <property type="project" value="TreeGrafter"/>
</dbReference>
<dbReference type="PIRSF" id="PIRSF002741">
    <property type="entry name" value="MppA"/>
    <property type="match status" value="1"/>
</dbReference>
<dbReference type="PROSITE" id="PS51257">
    <property type="entry name" value="PROKAR_LIPOPROTEIN"/>
    <property type="match status" value="1"/>
</dbReference>
<dbReference type="CDD" id="cd00995">
    <property type="entry name" value="PBP2_NikA_DppA_OppA_like"/>
    <property type="match status" value="1"/>
</dbReference>
<evidence type="ECO:0000256" key="2">
    <source>
        <dbReference type="ARBA" id="ARBA00005695"/>
    </source>
</evidence>
<feature type="domain" description="Solute-binding protein family 5" evidence="5">
    <location>
        <begin position="88"/>
        <end position="453"/>
    </location>
</feature>
<evidence type="ECO:0000313" key="6">
    <source>
        <dbReference type="EMBL" id="MBO1900511.1"/>
    </source>
</evidence>
<dbReference type="Gene3D" id="3.40.190.10">
    <property type="entry name" value="Periplasmic binding protein-like II"/>
    <property type="match status" value="1"/>
</dbReference>
<proteinExistence type="inferred from homology"/>
<evidence type="ECO:0000256" key="4">
    <source>
        <dbReference type="SAM" id="SignalP"/>
    </source>
</evidence>
<dbReference type="PANTHER" id="PTHR30290">
    <property type="entry name" value="PERIPLASMIC BINDING COMPONENT OF ABC TRANSPORTER"/>
    <property type="match status" value="1"/>
</dbReference>
<evidence type="ECO:0000256" key="3">
    <source>
        <dbReference type="ARBA" id="ARBA00022729"/>
    </source>
</evidence>
<comment type="subcellular location">
    <subcellularLocation>
        <location evidence="1">Cell membrane</location>
        <topology evidence="1">Lipid-anchor</topology>
    </subcellularLocation>
</comment>
<evidence type="ECO:0000256" key="1">
    <source>
        <dbReference type="ARBA" id="ARBA00004193"/>
    </source>
</evidence>
<dbReference type="InterPro" id="IPR023765">
    <property type="entry name" value="SBP_5_CS"/>
</dbReference>
<dbReference type="InterPro" id="IPR039424">
    <property type="entry name" value="SBP_5"/>
</dbReference>
<organism evidence="6 7">
    <name type="scientific">Leucobacter weissii</name>
    <dbReference type="NCBI Taxonomy" id="1983706"/>
    <lineage>
        <taxon>Bacteria</taxon>
        <taxon>Bacillati</taxon>
        <taxon>Actinomycetota</taxon>
        <taxon>Actinomycetes</taxon>
        <taxon>Micrococcales</taxon>
        <taxon>Microbacteriaceae</taxon>
        <taxon>Leucobacter</taxon>
    </lineage>
</organism>
<dbReference type="InterPro" id="IPR000914">
    <property type="entry name" value="SBP_5_dom"/>
</dbReference>
<dbReference type="GO" id="GO:1904680">
    <property type="term" value="F:peptide transmembrane transporter activity"/>
    <property type="evidence" value="ECO:0007669"/>
    <property type="project" value="TreeGrafter"/>
</dbReference>
<keyword evidence="7" id="KW-1185">Reference proteome</keyword>
<comment type="similarity">
    <text evidence="2">Belongs to the bacterial solute-binding protein 5 family.</text>
</comment>
<comment type="caution">
    <text evidence="6">The sequence shown here is derived from an EMBL/GenBank/DDBJ whole genome shotgun (WGS) entry which is preliminary data.</text>
</comment>
<dbReference type="Gene3D" id="3.10.105.10">
    <property type="entry name" value="Dipeptide-binding Protein, Domain 3"/>
    <property type="match status" value="1"/>
</dbReference>
<dbReference type="Proteomes" id="UP000664382">
    <property type="component" value="Unassembled WGS sequence"/>
</dbReference>
<dbReference type="Pfam" id="PF00496">
    <property type="entry name" value="SBP_bac_5"/>
    <property type="match status" value="1"/>
</dbReference>
<dbReference type="PROSITE" id="PS01040">
    <property type="entry name" value="SBP_BACTERIAL_5"/>
    <property type="match status" value="1"/>
</dbReference>
<dbReference type="AlphaFoldDB" id="A0A939MH37"/>
<feature type="chain" id="PRO_5039550069" evidence="4">
    <location>
        <begin position="34"/>
        <end position="534"/>
    </location>
</feature>
<feature type="signal peptide" evidence="4">
    <location>
        <begin position="1"/>
        <end position="33"/>
    </location>
</feature>
<name>A0A939MH37_9MICO</name>
<gene>
    <name evidence="6" type="ORF">J4H92_00945</name>
</gene>
<reference evidence="6" key="1">
    <citation type="submission" date="2021-03" db="EMBL/GenBank/DDBJ databases">
        <title>Leucobacter chromiisoli sp. nov., isolated from chromium-containing soil of chemical plant.</title>
        <authorList>
            <person name="Xu Z."/>
        </authorList>
    </citation>
    <scope>NUCLEOTIDE SEQUENCE</scope>
    <source>
        <strain evidence="6">S27</strain>
    </source>
</reference>
<keyword evidence="3 4" id="KW-0732">Signal</keyword>
<evidence type="ECO:0000313" key="7">
    <source>
        <dbReference type="Proteomes" id="UP000664382"/>
    </source>
</evidence>
<dbReference type="RefSeq" id="WP_208095151.1">
    <property type="nucleotide sequence ID" value="NZ_JAGDYM010000002.1"/>
</dbReference>
<dbReference type="GO" id="GO:0043190">
    <property type="term" value="C:ATP-binding cassette (ABC) transporter complex"/>
    <property type="evidence" value="ECO:0007669"/>
    <property type="project" value="InterPro"/>
</dbReference>